<dbReference type="AlphaFoldDB" id="A0A2T0KH98"/>
<comment type="caution">
    <text evidence="1">The sequence shown here is derived from an EMBL/GenBank/DDBJ whole genome shotgun (WGS) entry which is preliminary data.</text>
</comment>
<dbReference type="InterPro" id="IPR029058">
    <property type="entry name" value="AB_hydrolase_fold"/>
</dbReference>
<reference evidence="1 2" key="1">
    <citation type="submission" date="2018-03" db="EMBL/GenBank/DDBJ databases">
        <title>Genomic Encyclopedia of Archaeal and Bacterial Type Strains, Phase II (KMG-II): from individual species to whole genera.</title>
        <authorList>
            <person name="Goeker M."/>
        </authorList>
    </citation>
    <scope>NUCLEOTIDE SEQUENCE [LARGE SCALE GENOMIC DNA]</scope>
    <source>
        <strain evidence="1 2">DSM 43146</strain>
    </source>
</reference>
<keyword evidence="1" id="KW-0378">Hydrolase</keyword>
<dbReference type="EMBL" id="PVMZ01000004">
    <property type="protein sequence ID" value="PRX22812.1"/>
    <property type="molecule type" value="Genomic_DNA"/>
</dbReference>
<dbReference type="OrthoDB" id="2972445at2"/>
<protein>
    <submittedName>
        <fullName evidence="1">Alpha/beta hydrolase family protein</fullName>
    </submittedName>
</protein>
<dbReference type="SUPFAM" id="SSF53474">
    <property type="entry name" value="alpha/beta-Hydrolases"/>
    <property type="match status" value="1"/>
</dbReference>
<dbReference type="GO" id="GO:0016787">
    <property type="term" value="F:hydrolase activity"/>
    <property type="evidence" value="ECO:0007669"/>
    <property type="project" value="UniProtKB-KW"/>
</dbReference>
<dbReference type="RefSeq" id="WP_106317761.1">
    <property type="nucleotide sequence ID" value="NZ_BOMO01000021.1"/>
</dbReference>
<organism evidence="1 2">
    <name type="scientific">Actinoplanes italicus</name>
    <dbReference type="NCBI Taxonomy" id="113567"/>
    <lineage>
        <taxon>Bacteria</taxon>
        <taxon>Bacillati</taxon>
        <taxon>Actinomycetota</taxon>
        <taxon>Actinomycetes</taxon>
        <taxon>Micromonosporales</taxon>
        <taxon>Micromonosporaceae</taxon>
        <taxon>Actinoplanes</taxon>
    </lineage>
</organism>
<accession>A0A2T0KH98</accession>
<dbReference type="Gene3D" id="3.40.50.1820">
    <property type="entry name" value="alpha/beta hydrolase"/>
    <property type="match status" value="1"/>
</dbReference>
<name>A0A2T0KH98_9ACTN</name>
<evidence type="ECO:0000313" key="2">
    <source>
        <dbReference type="Proteomes" id="UP000239415"/>
    </source>
</evidence>
<dbReference type="Proteomes" id="UP000239415">
    <property type="component" value="Unassembled WGS sequence"/>
</dbReference>
<sequence>MAITHVLMHSPSVGPATWAPVARRLPGSVVPSLLHVADAGPPFWPAVAETVAGVIDGLPDGDEVVLVAHSNAGLFTPTVAEHVERTIRALVFVDAAVPARRGSTAVVSPDNLAFLEGLVEADGRLPQWTRWFDEADVSPMFPDPQTRRILEAEQPRLPLSYYEQRIPAPAGWDERPCGYVLFAPPYERIARDSGWPVQHVPGHHLHQLVDPDAVAEAIRKLSHPA</sequence>
<gene>
    <name evidence="1" type="ORF">CLV67_104340</name>
</gene>
<keyword evidence="2" id="KW-1185">Reference proteome</keyword>
<evidence type="ECO:0000313" key="1">
    <source>
        <dbReference type="EMBL" id="PRX22812.1"/>
    </source>
</evidence>
<proteinExistence type="predicted"/>